<feature type="non-terminal residue" evidence="7">
    <location>
        <position position="1"/>
    </location>
</feature>
<comment type="subcellular location">
    <subcellularLocation>
        <location evidence="1">Membrane</location>
        <topology evidence="1">Single-pass membrane protein</topology>
    </subcellularLocation>
</comment>
<dbReference type="PANTHER" id="PTHR31234:SF2">
    <property type="entry name" value="OS05G0199100 PROTEIN"/>
    <property type="match status" value="1"/>
</dbReference>
<organism evidence="7 8">
    <name type="scientific">Genlisea aurea</name>
    <dbReference type="NCBI Taxonomy" id="192259"/>
    <lineage>
        <taxon>Eukaryota</taxon>
        <taxon>Viridiplantae</taxon>
        <taxon>Streptophyta</taxon>
        <taxon>Embryophyta</taxon>
        <taxon>Tracheophyta</taxon>
        <taxon>Spermatophyta</taxon>
        <taxon>Magnoliopsida</taxon>
        <taxon>eudicotyledons</taxon>
        <taxon>Gunneridae</taxon>
        <taxon>Pentapetalae</taxon>
        <taxon>asterids</taxon>
        <taxon>lamiids</taxon>
        <taxon>Lamiales</taxon>
        <taxon>Lentibulariaceae</taxon>
        <taxon>Genlisea</taxon>
    </lineage>
</organism>
<gene>
    <name evidence="7" type="ORF">M569_10066</name>
</gene>
<dbReference type="PANTHER" id="PTHR31234">
    <property type="entry name" value="LATE EMBRYOGENESIS ABUNDANT (LEA) HYDROXYPROLINE-RICH GLYCOPROTEIN FAMILY"/>
    <property type="match status" value="1"/>
</dbReference>
<dbReference type="Proteomes" id="UP000015453">
    <property type="component" value="Unassembled WGS sequence"/>
</dbReference>
<feature type="transmembrane region" description="Helical" evidence="5">
    <location>
        <begin position="37"/>
        <end position="67"/>
    </location>
</feature>
<dbReference type="AlphaFoldDB" id="S8CJ68"/>
<evidence type="ECO:0000256" key="5">
    <source>
        <dbReference type="SAM" id="Phobius"/>
    </source>
</evidence>
<evidence type="ECO:0000313" key="7">
    <source>
        <dbReference type="EMBL" id="EPS64711.1"/>
    </source>
</evidence>
<dbReference type="GO" id="GO:0098542">
    <property type="term" value="P:defense response to other organism"/>
    <property type="evidence" value="ECO:0007669"/>
    <property type="project" value="InterPro"/>
</dbReference>
<evidence type="ECO:0000256" key="2">
    <source>
        <dbReference type="ARBA" id="ARBA00022692"/>
    </source>
</evidence>
<evidence type="ECO:0000256" key="3">
    <source>
        <dbReference type="ARBA" id="ARBA00022989"/>
    </source>
</evidence>
<dbReference type="Pfam" id="PF03168">
    <property type="entry name" value="LEA_2"/>
    <property type="match status" value="1"/>
</dbReference>
<keyword evidence="4 5" id="KW-0472">Membrane</keyword>
<dbReference type="GO" id="GO:0005886">
    <property type="term" value="C:plasma membrane"/>
    <property type="evidence" value="ECO:0007669"/>
    <property type="project" value="TreeGrafter"/>
</dbReference>
<name>S8CJ68_9LAMI</name>
<evidence type="ECO:0000256" key="4">
    <source>
        <dbReference type="ARBA" id="ARBA00023136"/>
    </source>
</evidence>
<dbReference type="InterPro" id="IPR044839">
    <property type="entry name" value="NDR1-like"/>
</dbReference>
<proteinExistence type="predicted"/>
<evidence type="ECO:0000313" key="8">
    <source>
        <dbReference type="Proteomes" id="UP000015453"/>
    </source>
</evidence>
<protein>
    <recommendedName>
        <fullName evidence="6">Late embryogenesis abundant protein LEA-2 subgroup domain-containing protein</fullName>
    </recommendedName>
</protein>
<keyword evidence="3 5" id="KW-1133">Transmembrane helix</keyword>
<evidence type="ECO:0000259" key="6">
    <source>
        <dbReference type="Pfam" id="PF03168"/>
    </source>
</evidence>
<accession>S8CJ68</accession>
<keyword evidence="8" id="KW-1185">Reference proteome</keyword>
<dbReference type="InterPro" id="IPR004864">
    <property type="entry name" value="LEA_2"/>
</dbReference>
<keyword evidence="2 5" id="KW-0812">Transmembrane</keyword>
<dbReference type="OrthoDB" id="1849707at2759"/>
<feature type="domain" description="Late embryogenesis abundant protein LEA-2 subgroup" evidence="6">
    <location>
        <begin position="99"/>
        <end position="202"/>
    </location>
</feature>
<dbReference type="EMBL" id="AUSU01004656">
    <property type="protein sequence ID" value="EPS64711.1"/>
    <property type="molecule type" value="Genomic_DNA"/>
</dbReference>
<sequence length="226" mass="24635">PESFVVQIPRDQILRYPPPENARKYEALRRRGERGNCCCRCCCFLICFLLFLILAVGIAALVLYLVFRFKAPNYAVTNVAISGLVVTSSGPISPVFDVTIRANNPNSKVGIYYLEGSSVDVLFNGVSLSSGVLPAFYQPSRNVTIVQTALVGSGVVLGSTATTALVNDQSQGFIPFEVKTRAPVKIRIGSVNTWKITVKVRCDVVVNSLTSPAVVSNSCHYNVRLW</sequence>
<comment type="caution">
    <text evidence="7">The sequence shown here is derived from an EMBL/GenBank/DDBJ whole genome shotgun (WGS) entry which is preliminary data.</text>
</comment>
<reference evidence="7 8" key="1">
    <citation type="journal article" date="2013" name="BMC Genomics">
        <title>The miniature genome of a carnivorous plant Genlisea aurea contains a low number of genes and short non-coding sequences.</title>
        <authorList>
            <person name="Leushkin E.V."/>
            <person name="Sutormin R.A."/>
            <person name="Nabieva E.R."/>
            <person name="Penin A.A."/>
            <person name="Kondrashov A.S."/>
            <person name="Logacheva M.D."/>
        </authorList>
    </citation>
    <scope>NUCLEOTIDE SEQUENCE [LARGE SCALE GENOMIC DNA]</scope>
</reference>
<evidence type="ECO:0000256" key="1">
    <source>
        <dbReference type="ARBA" id="ARBA00004167"/>
    </source>
</evidence>